<reference evidence="3 5" key="1">
    <citation type="journal article" date="2008" name="Science">
        <title>The Physcomitrella genome reveals evolutionary insights into the conquest of land by plants.</title>
        <authorList>
            <person name="Rensing S."/>
            <person name="Lang D."/>
            <person name="Zimmer A."/>
            <person name="Terry A."/>
            <person name="Salamov A."/>
            <person name="Shapiro H."/>
            <person name="Nishiyama T."/>
            <person name="Perroud P.-F."/>
            <person name="Lindquist E."/>
            <person name="Kamisugi Y."/>
            <person name="Tanahashi T."/>
            <person name="Sakakibara K."/>
            <person name="Fujita T."/>
            <person name="Oishi K."/>
            <person name="Shin-I T."/>
            <person name="Kuroki Y."/>
            <person name="Toyoda A."/>
            <person name="Suzuki Y."/>
            <person name="Hashimoto A."/>
            <person name="Yamaguchi K."/>
            <person name="Sugano A."/>
            <person name="Kohara Y."/>
            <person name="Fujiyama A."/>
            <person name="Anterola A."/>
            <person name="Aoki S."/>
            <person name="Ashton N."/>
            <person name="Barbazuk W.B."/>
            <person name="Barker E."/>
            <person name="Bennetzen J."/>
            <person name="Bezanilla M."/>
            <person name="Blankenship R."/>
            <person name="Cho S.H."/>
            <person name="Dutcher S."/>
            <person name="Estelle M."/>
            <person name="Fawcett J.A."/>
            <person name="Gundlach H."/>
            <person name="Hanada K."/>
            <person name="Heyl A."/>
            <person name="Hicks K.A."/>
            <person name="Hugh J."/>
            <person name="Lohr M."/>
            <person name="Mayer K."/>
            <person name="Melkozernov A."/>
            <person name="Murata T."/>
            <person name="Nelson D."/>
            <person name="Pils B."/>
            <person name="Prigge M."/>
            <person name="Reiss B."/>
            <person name="Renner T."/>
            <person name="Rombauts S."/>
            <person name="Rushton P."/>
            <person name="Sanderfoot A."/>
            <person name="Schween G."/>
            <person name="Shiu S.-H."/>
            <person name="Stueber K."/>
            <person name="Theodoulou F.L."/>
            <person name="Tu H."/>
            <person name="Van de Peer Y."/>
            <person name="Verrier P.J."/>
            <person name="Waters E."/>
            <person name="Wood A."/>
            <person name="Yang L."/>
            <person name="Cove D."/>
            <person name="Cuming A."/>
            <person name="Hasebe M."/>
            <person name="Lucas S."/>
            <person name="Mishler D.B."/>
            <person name="Reski R."/>
            <person name="Grigoriev I."/>
            <person name="Quatrano R.S."/>
            <person name="Boore J.L."/>
        </authorList>
    </citation>
    <scope>NUCLEOTIDE SEQUENCE [LARGE SCALE GENOMIC DNA]</scope>
    <source>
        <strain evidence="4 5">cv. Gransden 2004</strain>
    </source>
</reference>
<dbReference type="PANTHER" id="PTHR31355">
    <property type="entry name" value="MICROTUBULE-ASSOCIATED PROTEIN TORTIFOLIA1"/>
    <property type="match status" value="1"/>
</dbReference>
<feature type="region of interest" description="Disordered" evidence="1">
    <location>
        <begin position="623"/>
        <end position="645"/>
    </location>
</feature>
<dbReference type="FunFam" id="1.25.10.10:FF:001006">
    <property type="entry name" value="Predicted protein"/>
    <property type="match status" value="1"/>
</dbReference>
<organism evidence="3">
    <name type="scientific">Physcomitrium patens</name>
    <name type="common">Spreading-leaved earth moss</name>
    <name type="synonym">Physcomitrella patens</name>
    <dbReference type="NCBI Taxonomy" id="3218"/>
    <lineage>
        <taxon>Eukaryota</taxon>
        <taxon>Viridiplantae</taxon>
        <taxon>Streptophyta</taxon>
        <taxon>Embryophyta</taxon>
        <taxon>Bryophyta</taxon>
        <taxon>Bryophytina</taxon>
        <taxon>Bryopsida</taxon>
        <taxon>Funariidae</taxon>
        <taxon>Funariales</taxon>
        <taxon>Funariaceae</taxon>
        <taxon>Physcomitrium</taxon>
    </lineage>
</organism>
<dbReference type="KEGG" id="ppp:112296088"/>
<name>A0A2K1IX15_PHYPA</name>
<dbReference type="InterPro" id="IPR057600">
    <property type="entry name" value="TORTIFOLIA1/SINE1-2_N"/>
</dbReference>
<reference evidence="3 5" key="2">
    <citation type="journal article" date="2018" name="Plant J.">
        <title>The Physcomitrella patens chromosome-scale assembly reveals moss genome structure and evolution.</title>
        <authorList>
            <person name="Lang D."/>
            <person name="Ullrich K.K."/>
            <person name="Murat F."/>
            <person name="Fuchs J."/>
            <person name="Jenkins J."/>
            <person name="Haas F.B."/>
            <person name="Piednoel M."/>
            <person name="Gundlach H."/>
            <person name="Van Bel M."/>
            <person name="Meyberg R."/>
            <person name="Vives C."/>
            <person name="Morata J."/>
            <person name="Symeonidi A."/>
            <person name="Hiss M."/>
            <person name="Muchero W."/>
            <person name="Kamisugi Y."/>
            <person name="Saleh O."/>
            <person name="Blanc G."/>
            <person name="Decker E.L."/>
            <person name="van Gessel N."/>
            <person name="Grimwood J."/>
            <person name="Hayes R.D."/>
            <person name="Graham S.W."/>
            <person name="Gunter L.E."/>
            <person name="McDaniel S.F."/>
            <person name="Hoernstein S.N.W."/>
            <person name="Larsson A."/>
            <person name="Li F.W."/>
            <person name="Perroud P.F."/>
            <person name="Phillips J."/>
            <person name="Ranjan P."/>
            <person name="Rokshar D.S."/>
            <person name="Rothfels C.J."/>
            <person name="Schneider L."/>
            <person name="Shu S."/>
            <person name="Stevenson D.W."/>
            <person name="Thummler F."/>
            <person name="Tillich M."/>
            <person name="Villarreal Aguilar J.C."/>
            <person name="Widiez T."/>
            <person name="Wong G.K."/>
            <person name="Wymore A."/>
            <person name="Zhang Y."/>
            <person name="Zimmer A.D."/>
            <person name="Quatrano R.S."/>
            <person name="Mayer K.F.X."/>
            <person name="Goodstein D."/>
            <person name="Casacuberta J.M."/>
            <person name="Vandepoele K."/>
            <person name="Reski R."/>
            <person name="Cuming A.C."/>
            <person name="Tuskan G.A."/>
            <person name="Maumus F."/>
            <person name="Salse J."/>
            <person name="Schmutz J."/>
            <person name="Rensing S.A."/>
        </authorList>
    </citation>
    <scope>NUCLEOTIDE SEQUENCE [LARGE SCALE GENOMIC DNA]</scope>
    <source>
        <strain evidence="4 5">cv. Gransden 2004</strain>
    </source>
</reference>
<evidence type="ECO:0000313" key="3">
    <source>
        <dbReference type="EMBL" id="PNR33814.1"/>
    </source>
</evidence>
<keyword evidence="5" id="KW-1185">Reference proteome</keyword>
<dbReference type="GO" id="GO:0008017">
    <property type="term" value="F:microtubule binding"/>
    <property type="evidence" value="ECO:0000318"/>
    <property type="project" value="GO_Central"/>
</dbReference>
<evidence type="ECO:0000313" key="5">
    <source>
        <dbReference type="Proteomes" id="UP000006727"/>
    </source>
</evidence>
<feature type="compositionally biased region" description="Polar residues" evidence="1">
    <location>
        <begin position="865"/>
        <end position="887"/>
    </location>
</feature>
<dbReference type="SUPFAM" id="SSF48371">
    <property type="entry name" value="ARM repeat"/>
    <property type="match status" value="1"/>
</dbReference>
<feature type="compositionally biased region" description="Low complexity" evidence="1">
    <location>
        <begin position="473"/>
        <end position="487"/>
    </location>
</feature>
<dbReference type="Pfam" id="PF24714">
    <property type="entry name" value="TOR1L1_N"/>
    <property type="match status" value="1"/>
</dbReference>
<evidence type="ECO:0000313" key="4">
    <source>
        <dbReference type="EnsemblPlants" id="Pp3c19_3520V3.1"/>
    </source>
</evidence>
<feature type="compositionally biased region" description="Polar residues" evidence="1">
    <location>
        <begin position="378"/>
        <end position="402"/>
    </location>
</feature>
<feature type="domain" description="TORTIFOLIA1/SINE1-2 N-terminal" evidence="2">
    <location>
        <begin position="24"/>
        <end position="290"/>
    </location>
</feature>
<protein>
    <recommendedName>
        <fullName evidence="2">TORTIFOLIA1/SINE1-2 N-terminal domain-containing protein</fullName>
    </recommendedName>
</protein>
<dbReference type="Gramene" id="Pp3c19_3524V3.1">
    <property type="protein sequence ID" value="Pp3c19_3524V3.1"/>
    <property type="gene ID" value="Pp3c19_3524"/>
</dbReference>
<feature type="region of interest" description="Disordered" evidence="1">
    <location>
        <begin position="724"/>
        <end position="745"/>
    </location>
</feature>
<dbReference type="EMBL" id="ABEU02000019">
    <property type="protein sequence ID" value="PNR33814.1"/>
    <property type="molecule type" value="Genomic_DNA"/>
</dbReference>
<dbReference type="Proteomes" id="UP000006727">
    <property type="component" value="Chromosome 19"/>
</dbReference>
<feature type="region of interest" description="Disordered" evidence="1">
    <location>
        <begin position="790"/>
        <end position="817"/>
    </location>
</feature>
<reference evidence="4" key="3">
    <citation type="submission" date="2020-12" db="UniProtKB">
        <authorList>
            <consortium name="EnsemblPlants"/>
        </authorList>
    </citation>
    <scope>IDENTIFICATION</scope>
</reference>
<evidence type="ECO:0000256" key="1">
    <source>
        <dbReference type="SAM" id="MobiDB-lite"/>
    </source>
</evidence>
<dbReference type="GeneID" id="112296088"/>
<gene>
    <name evidence="4" type="primary">LOC112296088</name>
    <name evidence="3" type="ORF">PHYPA_023630</name>
</gene>
<dbReference type="GO" id="GO:0005874">
    <property type="term" value="C:microtubule"/>
    <property type="evidence" value="ECO:0007669"/>
    <property type="project" value="InterPro"/>
</dbReference>
<feature type="compositionally biased region" description="Low complexity" evidence="1">
    <location>
        <begin position="434"/>
        <end position="448"/>
    </location>
</feature>
<dbReference type="OrthoDB" id="611190at2759"/>
<feature type="region of interest" description="Disordered" evidence="1">
    <location>
        <begin position="836"/>
        <end position="903"/>
    </location>
</feature>
<dbReference type="PANTHER" id="PTHR31355:SF4">
    <property type="entry name" value="TOG DOMAIN-CONTAINING PROTEIN"/>
    <property type="match status" value="1"/>
</dbReference>
<feature type="region of interest" description="Disordered" evidence="1">
    <location>
        <begin position="506"/>
        <end position="531"/>
    </location>
</feature>
<sequence length="1003" mass="108827">MKEDDRYRHLSPLVKQDLNLLDANADTRRLAVKSLKLMVKQLDAHTLPRFIFQISESHEPAATRSYVIYVFEEIGRVHGKLIVTHIPRIMGFIVRSSSAIGSCHVLQEACAKVTASLALCGIDSNTSQEDAEEIMREICTPLIDALAGKLDAVAACAASCIHALVETDKWKYVREEMVHKVCHRTFVALGEKPTRTAAHLHLICSLASANPDIISSHGGSLLRAAEEILKVTTNPWQLRKAAAQLLLSVLTILEKDKLQRELNSAINVLDSCRLDKMQQVRTAVSDALHAARMLASGNNVYHPALDMAASPIHKSKERGDWSSRSVCRLYEQGSGPKAPTHPGEVVSPSPVSRPVDNPQILTDLNTVGLFSPEIATASPGTDSLTSQESLHVPYSPTSSSLESFEVPSPAQSVGSPKEPGSPHNSPQDMANVHSPTSTSLESVEVSSPAHSEDAPKGPGSPHYPPQDMANVYSPQSATPPGTSPSSSIIAVEECESPSRRLSAEFNVQSQNSEVSCTSLEGDDTGNDDHSFQAEVPLTSDPSISLPTSQQNMLSVEVQKIIETQDLKDVDIITSKLPEHLRETSNEKYDPHTFIRCLLNAIDGSTPMMRISSMNVHLVMPSNADERSKNEDGNETLSESAEVDKREILNSNPPICVENYTVSEVEHDAGNSNGGGCASHEQLKLLEHRDNALDHAGVDTVDAESEETESLNEAKDLLPFVTPTELVHSPSSSSIPDPRESVTEQDEPLLSTELPTNDVDAHKLVGETSSEASWSVRDNPIVSERSFRIENSGEETEAHRKRAQDSFPKVHKVGSPDSWSPREIHMILPASEAHLSVGDDTSLDTSNPVDNSDRACCPMTDDADHQSSPSSVLAEQSPTSSKPRTSIQAIKDMHGGPNGLSSLLHEDGKSQVCEHKATGQCDDAVVRIKSDCTTPSSKKYSRRHAKEVKGLRIRLRVIAHGWKKLRSCTETALRGTLCVAIALPLAVIVAKSFNGSRDGRLVPT</sequence>
<feature type="compositionally biased region" description="Polar residues" evidence="1">
    <location>
        <begin position="506"/>
        <end position="518"/>
    </location>
</feature>
<feature type="compositionally biased region" description="Low complexity" evidence="1">
    <location>
        <begin position="345"/>
        <end position="355"/>
    </location>
</feature>
<feature type="region of interest" description="Disordered" evidence="1">
    <location>
        <begin position="331"/>
        <end position="356"/>
    </location>
</feature>
<proteinExistence type="predicted"/>
<dbReference type="PaxDb" id="3218-PP1S109_192V6.1"/>
<evidence type="ECO:0000259" key="2">
    <source>
        <dbReference type="Pfam" id="PF24714"/>
    </source>
</evidence>
<accession>A0A2K1IX15</accession>
<dbReference type="EnsemblPlants" id="Pp3c19_3524V3.1">
    <property type="protein sequence ID" value="Pp3c19_3524V3.1"/>
    <property type="gene ID" value="Pp3c19_3524"/>
</dbReference>
<dbReference type="Gramene" id="Pp3c19_3520V3.1">
    <property type="protein sequence ID" value="Pp3c19_3520V3.1"/>
    <property type="gene ID" value="Pp3c19_3520"/>
</dbReference>
<dbReference type="Gene3D" id="1.25.10.10">
    <property type="entry name" value="Leucine-rich Repeat Variant"/>
    <property type="match status" value="1"/>
</dbReference>
<feature type="region of interest" description="Disordered" evidence="1">
    <location>
        <begin position="377"/>
        <end position="487"/>
    </location>
</feature>
<dbReference type="EnsemblPlants" id="Pp3c19_3520V3.1">
    <property type="protein sequence ID" value="Pp3c19_3520V3.1"/>
    <property type="gene ID" value="Pp3c19_3520"/>
</dbReference>
<dbReference type="InterPro" id="IPR016024">
    <property type="entry name" value="ARM-type_fold"/>
</dbReference>
<dbReference type="AlphaFoldDB" id="A0A2K1IX15"/>
<dbReference type="RefSeq" id="XP_024404013.1">
    <property type="nucleotide sequence ID" value="XM_024548245.2"/>
</dbReference>
<dbReference type="InterPro" id="IPR011989">
    <property type="entry name" value="ARM-like"/>
</dbReference>
<dbReference type="InterPro" id="IPR033337">
    <property type="entry name" value="TORTIFOLIA1/SINE1-2"/>
</dbReference>